<evidence type="ECO:0000256" key="2">
    <source>
        <dbReference type="ARBA" id="ARBA00022857"/>
    </source>
</evidence>
<reference evidence="7 8" key="1">
    <citation type="submission" date="2019-03" db="EMBL/GenBank/DDBJ databases">
        <title>Genomic Encyclopedia of Type Strains, Phase IV (KMG-IV): sequencing the most valuable type-strain genomes for metagenomic binning, comparative biology and taxonomic classification.</title>
        <authorList>
            <person name="Goeker M."/>
        </authorList>
    </citation>
    <scope>NUCLEOTIDE SEQUENCE [LARGE SCALE GENOMIC DNA]</scope>
    <source>
        <strain evidence="7 8">DSM 11170</strain>
    </source>
</reference>
<evidence type="ECO:0000256" key="1">
    <source>
        <dbReference type="ARBA" id="ARBA00007870"/>
    </source>
</evidence>
<name>A0A4R2RR89_9FIRM</name>
<dbReference type="PANTHER" id="PTHR21708:SF26">
    <property type="entry name" value="2-DEHYDROPANTOATE 2-REDUCTASE"/>
    <property type="match status" value="1"/>
</dbReference>
<dbReference type="InterPro" id="IPR036291">
    <property type="entry name" value="NAD(P)-bd_dom_sf"/>
</dbReference>
<evidence type="ECO:0000256" key="3">
    <source>
        <dbReference type="ARBA" id="ARBA00023002"/>
    </source>
</evidence>
<evidence type="ECO:0000256" key="4">
    <source>
        <dbReference type="RuleBase" id="RU362068"/>
    </source>
</evidence>
<dbReference type="GO" id="GO:0015940">
    <property type="term" value="P:pantothenate biosynthetic process"/>
    <property type="evidence" value="ECO:0007669"/>
    <property type="project" value="UniProtKB-UniPathway"/>
</dbReference>
<dbReference type="OrthoDB" id="9793586at2"/>
<keyword evidence="8" id="KW-1185">Reference proteome</keyword>
<comment type="similarity">
    <text evidence="1 4">Belongs to the ketopantoate reductase family.</text>
</comment>
<dbReference type="Gene3D" id="3.40.50.720">
    <property type="entry name" value="NAD(P)-binding Rossmann-like Domain"/>
    <property type="match status" value="1"/>
</dbReference>
<gene>
    <name evidence="7" type="ORF">EDD73_10727</name>
</gene>
<comment type="function">
    <text evidence="4">Catalyzes the NADPH-dependent reduction of ketopantoate into pantoic acid.</text>
</comment>
<evidence type="ECO:0000313" key="7">
    <source>
        <dbReference type="EMBL" id="TCP64957.1"/>
    </source>
</evidence>
<dbReference type="InterPro" id="IPR013328">
    <property type="entry name" value="6PGD_dom2"/>
</dbReference>
<dbReference type="InterPro" id="IPR013332">
    <property type="entry name" value="KPR_N"/>
</dbReference>
<organism evidence="7 8">
    <name type="scientific">Heliophilum fasciatum</name>
    <dbReference type="NCBI Taxonomy" id="35700"/>
    <lineage>
        <taxon>Bacteria</taxon>
        <taxon>Bacillati</taxon>
        <taxon>Bacillota</taxon>
        <taxon>Clostridia</taxon>
        <taxon>Eubacteriales</taxon>
        <taxon>Heliobacteriaceae</taxon>
        <taxon>Heliophilum</taxon>
    </lineage>
</organism>
<sequence>MRILVFGLGALGTVYACLLKKAGHHVIGLGRPDLATILESEPLTVHGIWGQHLAHLDQVITDLDQLTPGESALDLVIVAVKSHATAAVAAALAPIVGPQTLVLLTQNGYGNYETALQSLPAHQLIASRVIFGAEVTHPATSQVTVMADDVIIGSPHNLIDPARLEAIASACRQAGIPTRVSADVMQYIWGKIIYNSVLNSLGAILEVTYGELAADPDSRALLITMVREIFAVMDAMNARTLWPDADAYLDDFFTKMVPSTKAHYPSMLQDLQRQRRTEIDALTGAMVRLGQAHHVSTPVLETITLLVKAKEALALSS</sequence>
<dbReference type="EC" id="1.1.1.169" evidence="4"/>
<dbReference type="GO" id="GO:0005737">
    <property type="term" value="C:cytoplasm"/>
    <property type="evidence" value="ECO:0007669"/>
    <property type="project" value="TreeGrafter"/>
</dbReference>
<dbReference type="SUPFAM" id="SSF48179">
    <property type="entry name" value="6-phosphogluconate dehydrogenase C-terminal domain-like"/>
    <property type="match status" value="1"/>
</dbReference>
<dbReference type="InterPro" id="IPR008927">
    <property type="entry name" value="6-PGluconate_DH-like_C_sf"/>
</dbReference>
<comment type="caution">
    <text evidence="7">The sequence shown here is derived from an EMBL/GenBank/DDBJ whole genome shotgun (WGS) entry which is preliminary data.</text>
</comment>
<protein>
    <recommendedName>
        <fullName evidence="4">2-dehydropantoate 2-reductase</fullName>
        <ecNumber evidence="4">1.1.1.169</ecNumber>
    </recommendedName>
    <alternativeName>
        <fullName evidence="4">Ketopantoate reductase</fullName>
    </alternativeName>
</protein>
<evidence type="ECO:0000259" key="5">
    <source>
        <dbReference type="Pfam" id="PF02558"/>
    </source>
</evidence>
<dbReference type="NCBIfam" id="TIGR00745">
    <property type="entry name" value="apbA_panE"/>
    <property type="match status" value="1"/>
</dbReference>
<dbReference type="Pfam" id="PF08546">
    <property type="entry name" value="ApbA_C"/>
    <property type="match status" value="1"/>
</dbReference>
<feature type="domain" description="Ketopantoate reductase C-terminal" evidence="6">
    <location>
        <begin position="183"/>
        <end position="311"/>
    </location>
</feature>
<dbReference type="PANTHER" id="PTHR21708">
    <property type="entry name" value="PROBABLE 2-DEHYDROPANTOATE 2-REDUCTASE"/>
    <property type="match status" value="1"/>
</dbReference>
<dbReference type="Proteomes" id="UP000294813">
    <property type="component" value="Unassembled WGS sequence"/>
</dbReference>
<dbReference type="InterPro" id="IPR051402">
    <property type="entry name" value="KPR-Related"/>
</dbReference>
<feature type="domain" description="Ketopantoate reductase N-terminal" evidence="5">
    <location>
        <begin position="3"/>
        <end position="153"/>
    </location>
</feature>
<dbReference type="AlphaFoldDB" id="A0A4R2RR89"/>
<keyword evidence="3 4" id="KW-0560">Oxidoreductase</keyword>
<dbReference type="RefSeq" id="WP_131918699.1">
    <property type="nucleotide sequence ID" value="NZ_JAOQNU010000007.1"/>
</dbReference>
<evidence type="ECO:0000313" key="8">
    <source>
        <dbReference type="Proteomes" id="UP000294813"/>
    </source>
</evidence>
<dbReference type="InterPro" id="IPR013752">
    <property type="entry name" value="KPA_reductase"/>
</dbReference>
<dbReference type="Gene3D" id="1.10.1040.10">
    <property type="entry name" value="N-(1-d-carboxylethyl)-l-norvaline Dehydrogenase, domain 2"/>
    <property type="match status" value="1"/>
</dbReference>
<dbReference type="SUPFAM" id="SSF51735">
    <property type="entry name" value="NAD(P)-binding Rossmann-fold domains"/>
    <property type="match status" value="1"/>
</dbReference>
<dbReference type="FunFam" id="1.10.1040.10:FF:000017">
    <property type="entry name" value="2-dehydropantoate 2-reductase"/>
    <property type="match status" value="1"/>
</dbReference>
<evidence type="ECO:0000259" key="6">
    <source>
        <dbReference type="Pfam" id="PF08546"/>
    </source>
</evidence>
<dbReference type="Pfam" id="PF02558">
    <property type="entry name" value="ApbA"/>
    <property type="match status" value="1"/>
</dbReference>
<dbReference type="GO" id="GO:0008677">
    <property type="term" value="F:2-dehydropantoate 2-reductase activity"/>
    <property type="evidence" value="ECO:0007669"/>
    <property type="project" value="UniProtKB-EC"/>
</dbReference>
<keyword evidence="2 4" id="KW-0521">NADP</keyword>
<dbReference type="EMBL" id="SLXT01000007">
    <property type="protein sequence ID" value="TCP64957.1"/>
    <property type="molecule type" value="Genomic_DNA"/>
</dbReference>
<accession>A0A4R2RR89</accession>
<proteinExistence type="inferred from homology"/>
<comment type="catalytic activity">
    <reaction evidence="4">
        <text>(R)-pantoate + NADP(+) = 2-dehydropantoate + NADPH + H(+)</text>
        <dbReference type="Rhea" id="RHEA:16233"/>
        <dbReference type="ChEBI" id="CHEBI:11561"/>
        <dbReference type="ChEBI" id="CHEBI:15378"/>
        <dbReference type="ChEBI" id="CHEBI:15980"/>
        <dbReference type="ChEBI" id="CHEBI:57783"/>
        <dbReference type="ChEBI" id="CHEBI:58349"/>
        <dbReference type="EC" id="1.1.1.169"/>
    </reaction>
</comment>
<keyword evidence="4" id="KW-0566">Pantothenate biosynthesis</keyword>
<comment type="pathway">
    <text evidence="4">Cofactor biosynthesis; (R)-pantothenate biosynthesis; (R)-pantoate from 3-methyl-2-oxobutanoate: step 2/2.</text>
</comment>
<dbReference type="InterPro" id="IPR003710">
    <property type="entry name" value="ApbA"/>
</dbReference>
<dbReference type="UniPathway" id="UPA00028">
    <property type="reaction ID" value="UER00004"/>
</dbReference>
<dbReference type="PROSITE" id="PS51257">
    <property type="entry name" value="PROKAR_LIPOPROTEIN"/>
    <property type="match status" value="1"/>
</dbReference>